<comment type="similarity">
    <text evidence="3">In the C-terminal section; belongs to the transferase hexapeptide repeat family.</text>
</comment>
<keyword evidence="14" id="KW-1185">Reference proteome</keyword>
<dbReference type="Gene3D" id="2.160.10.10">
    <property type="entry name" value="Hexapeptide repeat proteins"/>
    <property type="match status" value="1"/>
</dbReference>
<dbReference type="InterPro" id="IPR023915">
    <property type="entry name" value="Bifunctiontional_GlmU_arc-type"/>
</dbReference>
<dbReference type="CDD" id="cd05636">
    <property type="entry name" value="LbH_G1P_TT_C_like"/>
    <property type="match status" value="1"/>
</dbReference>
<comment type="pathway">
    <text evidence="2">Nucleotide-sugar biosynthesis; UDP-N-acetyl-alpha-D-glucosamine biosynthesis; UDP-N-acetyl-alpha-D-glucosamine from N-acetyl-alpha-D-glucosamine 1-phosphate: step 1/1.</text>
</comment>
<dbReference type="InterPro" id="IPR050065">
    <property type="entry name" value="GlmU-like"/>
</dbReference>
<keyword evidence="5 13" id="KW-0808">Transferase</keyword>
<name>A0A832V1G5_9ARCH</name>
<dbReference type="InterPro" id="IPR029044">
    <property type="entry name" value="Nucleotide-diphossugar_trans"/>
</dbReference>
<organism evidence="13 14">
    <name type="scientific">Candidatus Naiadarchaeum limnaeum</name>
    <dbReference type="NCBI Taxonomy" id="2756139"/>
    <lineage>
        <taxon>Archaea</taxon>
        <taxon>Candidatus Undinarchaeota</taxon>
        <taxon>Candidatus Undinarchaeia</taxon>
        <taxon>Candidatus Naiadarchaeales</taxon>
        <taxon>Candidatus Naiadarchaeaceae</taxon>
        <taxon>Candidatus Naiadarchaeum</taxon>
    </lineage>
</organism>
<dbReference type="InterPro" id="IPR011004">
    <property type="entry name" value="Trimer_LpxA-like_sf"/>
</dbReference>
<feature type="domain" description="Mannose-1-phosphate guanyltransferase C-terminal" evidence="12">
    <location>
        <begin position="271"/>
        <end position="385"/>
    </location>
</feature>
<reference evidence="13 14" key="1">
    <citation type="journal article" name="Nat. Commun.">
        <title>Undinarchaeota illuminate DPANN phylogeny and the impact of gene transfer on archaeal evolution.</title>
        <authorList>
            <person name="Dombrowski N."/>
            <person name="Williams T.A."/>
            <person name="Sun J."/>
            <person name="Woodcroft B.J."/>
            <person name="Lee J.H."/>
            <person name="Minh B.Q."/>
            <person name="Rinke C."/>
            <person name="Spang A."/>
        </authorList>
    </citation>
    <scope>NUCLEOTIDE SEQUENCE [LARGE SCALE GENOMIC DNA]</scope>
    <source>
        <strain evidence="13">MAG_bin1129</strain>
    </source>
</reference>
<comment type="pathway">
    <text evidence="1">Nucleotide-sugar biosynthesis; UDP-N-acetyl-alpha-D-glucosamine biosynthesis; N-acetyl-alpha-D-glucosamine 1-phosphate from alpha-D-glucosamine 6-phosphate (route II): step 2/2.</text>
</comment>
<evidence type="ECO:0000256" key="9">
    <source>
        <dbReference type="ARBA" id="ARBA00048247"/>
    </source>
</evidence>
<dbReference type="Pfam" id="PF00483">
    <property type="entry name" value="NTP_transferase"/>
    <property type="match status" value="1"/>
</dbReference>
<protein>
    <submittedName>
        <fullName evidence="13">NTP transferase domain-containing protein</fullName>
    </submittedName>
</protein>
<evidence type="ECO:0000256" key="4">
    <source>
        <dbReference type="ARBA" id="ARBA00007947"/>
    </source>
</evidence>
<evidence type="ECO:0000256" key="1">
    <source>
        <dbReference type="ARBA" id="ARBA00005166"/>
    </source>
</evidence>
<evidence type="ECO:0000256" key="2">
    <source>
        <dbReference type="ARBA" id="ARBA00005208"/>
    </source>
</evidence>
<evidence type="ECO:0000256" key="5">
    <source>
        <dbReference type="ARBA" id="ARBA00022679"/>
    </source>
</evidence>
<dbReference type="Pfam" id="PF25087">
    <property type="entry name" value="GMPPB_C"/>
    <property type="match status" value="1"/>
</dbReference>
<evidence type="ECO:0000256" key="6">
    <source>
        <dbReference type="ARBA" id="ARBA00022695"/>
    </source>
</evidence>
<evidence type="ECO:0000313" key="14">
    <source>
        <dbReference type="Proteomes" id="UP000646946"/>
    </source>
</evidence>
<accession>A0A832V1G5</accession>
<dbReference type="EMBL" id="DVAB01000023">
    <property type="protein sequence ID" value="HIK00433.1"/>
    <property type="molecule type" value="Genomic_DNA"/>
</dbReference>
<evidence type="ECO:0000256" key="8">
    <source>
        <dbReference type="ARBA" id="ARBA00023315"/>
    </source>
</evidence>
<dbReference type="PANTHER" id="PTHR43584:SF8">
    <property type="entry name" value="N-ACETYLMURAMATE ALPHA-1-PHOSPHATE URIDYLYLTRANSFERASE"/>
    <property type="match status" value="1"/>
</dbReference>
<comment type="catalytic activity">
    <reaction evidence="9">
        <text>alpha-D-glucosamine 1-phosphate + acetyl-CoA = N-acetyl-alpha-D-glucosamine 1-phosphate + CoA + H(+)</text>
        <dbReference type="Rhea" id="RHEA:13725"/>
        <dbReference type="ChEBI" id="CHEBI:15378"/>
        <dbReference type="ChEBI" id="CHEBI:57287"/>
        <dbReference type="ChEBI" id="CHEBI:57288"/>
        <dbReference type="ChEBI" id="CHEBI:57776"/>
        <dbReference type="ChEBI" id="CHEBI:58516"/>
        <dbReference type="EC" id="2.3.1.157"/>
    </reaction>
</comment>
<dbReference type="PANTHER" id="PTHR43584">
    <property type="entry name" value="NUCLEOTIDYL TRANSFERASE"/>
    <property type="match status" value="1"/>
</dbReference>
<dbReference type="GO" id="GO:0019134">
    <property type="term" value="F:glucosamine-1-phosphate N-acetyltransferase activity"/>
    <property type="evidence" value="ECO:0007669"/>
    <property type="project" value="UniProtKB-EC"/>
</dbReference>
<keyword evidence="8" id="KW-0012">Acyltransferase</keyword>
<gene>
    <name evidence="13" type="ORF">H1016_02745</name>
</gene>
<feature type="domain" description="Nucleotidyl transferase" evidence="11">
    <location>
        <begin position="3"/>
        <end position="234"/>
    </location>
</feature>
<dbReference type="GO" id="GO:0006048">
    <property type="term" value="P:UDP-N-acetylglucosamine biosynthetic process"/>
    <property type="evidence" value="ECO:0007669"/>
    <property type="project" value="UniProtKB-UniPathway"/>
</dbReference>
<dbReference type="NCBIfam" id="TIGR03992">
    <property type="entry name" value="Arch_glmU"/>
    <property type="match status" value="1"/>
</dbReference>
<keyword evidence="6" id="KW-0548">Nucleotidyltransferase</keyword>
<dbReference type="SUPFAM" id="SSF53448">
    <property type="entry name" value="Nucleotide-diphospho-sugar transferases"/>
    <property type="match status" value="1"/>
</dbReference>
<comment type="similarity">
    <text evidence="4">In the N-terminal section; belongs to the N-acetylglucosamine-1-phosphate uridyltransferase family.</text>
</comment>
<dbReference type="Proteomes" id="UP000646946">
    <property type="component" value="Unassembled WGS sequence"/>
</dbReference>
<proteinExistence type="inferred from homology"/>
<dbReference type="UniPathway" id="UPA00113">
    <property type="reaction ID" value="UER00532"/>
</dbReference>
<comment type="catalytic activity">
    <reaction evidence="10">
        <text>N-acetyl-alpha-D-glucosamine 1-phosphate + UTP + H(+) = UDP-N-acetyl-alpha-D-glucosamine + diphosphate</text>
        <dbReference type="Rhea" id="RHEA:13509"/>
        <dbReference type="ChEBI" id="CHEBI:15378"/>
        <dbReference type="ChEBI" id="CHEBI:33019"/>
        <dbReference type="ChEBI" id="CHEBI:46398"/>
        <dbReference type="ChEBI" id="CHEBI:57705"/>
        <dbReference type="ChEBI" id="CHEBI:57776"/>
        <dbReference type="EC" id="2.7.7.23"/>
    </reaction>
</comment>
<evidence type="ECO:0000256" key="10">
    <source>
        <dbReference type="ARBA" id="ARBA00048493"/>
    </source>
</evidence>
<dbReference type="InterPro" id="IPR005835">
    <property type="entry name" value="NTP_transferase_dom"/>
</dbReference>
<evidence type="ECO:0000256" key="7">
    <source>
        <dbReference type="ARBA" id="ARBA00023268"/>
    </source>
</evidence>
<dbReference type="AlphaFoldDB" id="A0A832V1G5"/>
<comment type="caution">
    <text evidence="13">The sequence shown here is derived from an EMBL/GenBank/DDBJ whole genome shotgun (WGS) entry which is preliminary data.</text>
</comment>
<dbReference type="GO" id="GO:0003977">
    <property type="term" value="F:UDP-N-acetylglucosamine diphosphorylase activity"/>
    <property type="evidence" value="ECO:0007669"/>
    <property type="project" value="UniProtKB-EC"/>
</dbReference>
<evidence type="ECO:0000259" key="12">
    <source>
        <dbReference type="Pfam" id="PF25087"/>
    </source>
</evidence>
<dbReference type="InterPro" id="IPR056729">
    <property type="entry name" value="GMPPB_C"/>
</dbReference>
<evidence type="ECO:0000259" key="11">
    <source>
        <dbReference type="Pfam" id="PF00483"/>
    </source>
</evidence>
<dbReference type="Gene3D" id="3.90.550.10">
    <property type="entry name" value="Spore Coat Polysaccharide Biosynthesis Protein SpsA, Chain A"/>
    <property type="match status" value="1"/>
</dbReference>
<dbReference type="SUPFAM" id="SSF51161">
    <property type="entry name" value="Trimeric LpxA-like enzymes"/>
    <property type="match status" value="1"/>
</dbReference>
<evidence type="ECO:0000313" key="13">
    <source>
        <dbReference type="EMBL" id="HIK00433.1"/>
    </source>
</evidence>
<sequence>MQSIVLAAGEGTRMLPLTSTRPKPMLPIANKPILEHIVNALKKAGVKEAVVVQDPSRFIENYFKDGKEFGIKLKYIVQAQKLGTAHAISLCESLIKDDNFLVINGDNFVRVEVLADLVRKHKGDATITLLEVPDRELMGTLSTVKFDADRVVRIIEKPTPGQILSPYASIGTYVFSQYLFDAIKKIKKSPRGELELPTAMQLMLSERKKMYYVKTHYWQHISYPWDLLTANKMFLDETKAKVKGGEIEKNVTIKGKLLLGKNSIIKSGTYIEGSVMIGDNCTIGPNCFLRSYVCLGNNVRVGNGVEIKNSIIMDGTHVPHLSYVGDSLIGQNVNFGAGAILTNFRLDGQNIKVLIKDKLVDSGLRKLGAIVGDNVKFGSNVVVNPGKRIGANSLIWPGRVITEDVPDSSEIK</sequence>
<evidence type="ECO:0000256" key="3">
    <source>
        <dbReference type="ARBA" id="ARBA00007707"/>
    </source>
</evidence>
<keyword evidence="7" id="KW-0511">Multifunctional enzyme</keyword>